<organism evidence="1 2">
    <name type="scientific">Actinomadura graeca</name>
    <dbReference type="NCBI Taxonomy" id="2750812"/>
    <lineage>
        <taxon>Bacteria</taxon>
        <taxon>Bacillati</taxon>
        <taxon>Actinomycetota</taxon>
        <taxon>Actinomycetes</taxon>
        <taxon>Streptosporangiales</taxon>
        <taxon>Thermomonosporaceae</taxon>
        <taxon>Actinomadura</taxon>
    </lineage>
</organism>
<evidence type="ECO:0000313" key="1">
    <source>
        <dbReference type="EMBL" id="QXJ24998.1"/>
    </source>
</evidence>
<evidence type="ECO:0000313" key="2">
    <source>
        <dbReference type="Proteomes" id="UP001049518"/>
    </source>
</evidence>
<proteinExistence type="predicted"/>
<protein>
    <submittedName>
        <fullName evidence="1">Uncharacterized protein</fullName>
    </submittedName>
</protein>
<dbReference type="EMBL" id="CP059572">
    <property type="protein sequence ID" value="QXJ24998.1"/>
    <property type="molecule type" value="Genomic_DNA"/>
</dbReference>
<reference evidence="1" key="1">
    <citation type="submission" date="2020-07" db="EMBL/GenBank/DDBJ databases">
        <authorList>
            <person name="Tarantini F.S."/>
            <person name="Hong K.W."/>
            <person name="Chan K.G."/>
        </authorList>
    </citation>
    <scope>NUCLEOTIDE SEQUENCE</scope>
    <source>
        <strain evidence="1">32-07</strain>
    </source>
</reference>
<gene>
    <name evidence="1" type="ORF">AGRA3207_006429</name>
</gene>
<dbReference type="RefSeq" id="WP_231330902.1">
    <property type="nucleotide sequence ID" value="NZ_CP059572.1"/>
</dbReference>
<name>A0ABX8R7P4_9ACTN</name>
<dbReference type="Proteomes" id="UP001049518">
    <property type="component" value="Chromosome"/>
</dbReference>
<accession>A0ABX8R7P4</accession>
<keyword evidence="2" id="KW-1185">Reference proteome</keyword>
<sequence length="79" mass="9132">MTQKHLDIDDETAKAELQAEFPGWSMILTRDTGRWWAIRWPPVKGWRGVRVVTEVDADTAALLRERLWEVAEAEREAGL</sequence>